<evidence type="ECO:0000256" key="1">
    <source>
        <dbReference type="ARBA" id="ARBA00004328"/>
    </source>
</evidence>
<dbReference type="SUPFAM" id="SSF56563">
    <property type="entry name" value="Major capsid protein gp5"/>
    <property type="match status" value="1"/>
</dbReference>
<dbReference type="KEGG" id="maic:MAIC_42950"/>
<dbReference type="NCBIfam" id="TIGR01554">
    <property type="entry name" value="major_cap_HK97"/>
    <property type="match status" value="1"/>
</dbReference>
<evidence type="ECO:0000313" key="3">
    <source>
        <dbReference type="EMBL" id="BBX09492.1"/>
    </source>
</evidence>
<sequence>MAAGKDFEVDHSQIAQTGDTMFKGYLEPEMAKDYFAEAEKRSIVQQFAQQVPMGTTGQKIPHWTGDVTAEWIGEGDMKPITKGDMTSQTIAPHKIATIFVASAETVRANPANYLGTMRTKVGTAFATKFDAAAISGAGSPFPTFINQTTKAVSLVDKGTANDQTVYDAVAVRGLQLLVDDDKKWTHTLLDDKVEPILNGAKDQNGRPLFIESTYGEAASPFRSGRIVSRPTILSDHVAIDVPGGAGTEDDYRILGFQGDFSQIIWGQVGGLSFDVTDQATLNLGTPTQPNFVSLWQHNLVAVRVEAEYGLHVNDPQAFVRLTDQVPA</sequence>
<dbReference type="RefSeq" id="WP_115321744.1">
    <property type="nucleotide sequence ID" value="NZ_AP022561.1"/>
</dbReference>
<dbReference type="Gene3D" id="3.30.2320.10">
    <property type="entry name" value="hypothetical protein PF0899 domain"/>
    <property type="match status" value="1"/>
</dbReference>
<feature type="domain" description="Phage capsid-like C-terminal" evidence="2">
    <location>
        <begin position="27"/>
        <end position="322"/>
    </location>
</feature>
<dbReference type="Gene3D" id="3.30.2400.10">
    <property type="entry name" value="Major capsid protein gp5"/>
    <property type="match status" value="1"/>
</dbReference>
<keyword evidence="4" id="KW-1185">Reference proteome</keyword>
<protein>
    <recommendedName>
        <fullName evidence="2">Phage capsid-like C-terminal domain-containing protein</fullName>
    </recommendedName>
</protein>
<dbReference type="Proteomes" id="UP000467327">
    <property type="component" value="Chromosome"/>
</dbReference>
<dbReference type="AlphaFoldDB" id="A0AAD1HPV2"/>
<reference evidence="3 4" key="1">
    <citation type="journal article" date="2019" name="Emerg. Microbes Infect.">
        <title>Comprehensive subspecies identification of 175 nontuberculous mycobacteria species based on 7547 genomic profiles.</title>
        <authorList>
            <person name="Matsumoto Y."/>
            <person name="Kinjo T."/>
            <person name="Motooka D."/>
            <person name="Nabeya D."/>
            <person name="Jung N."/>
            <person name="Uechi K."/>
            <person name="Horii T."/>
            <person name="Iida T."/>
            <person name="Fujita J."/>
            <person name="Nakamura S."/>
        </authorList>
    </citation>
    <scope>NUCLEOTIDE SEQUENCE [LARGE SCALE GENOMIC DNA]</scope>
    <source>
        <strain evidence="3 4">JCM 6376</strain>
    </source>
</reference>
<dbReference type="InterPro" id="IPR054612">
    <property type="entry name" value="Phage_capsid-like_C"/>
</dbReference>
<dbReference type="EMBL" id="AP022561">
    <property type="protein sequence ID" value="BBX09492.1"/>
    <property type="molecule type" value="Genomic_DNA"/>
</dbReference>
<comment type="subcellular location">
    <subcellularLocation>
        <location evidence="1">Virion</location>
    </subcellularLocation>
</comment>
<gene>
    <name evidence="3" type="ORF">MAIC_42950</name>
</gene>
<evidence type="ECO:0000313" key="4">
    <source>
        <dbReference type="Proteomes" id="UP000467327"/>
    </source>
</evidence>
<dbReference type="InterPro" id="IPR024455">
    <property type="entry name" value="Phage_capsid"/>
</dbReference>
<dbReference type="Pfam" id="PF05065">
    <property type="entry name" value="Phage_capsid"/>
    <property type="match status" value="1"/>
</dbReference>
<evidence type="ECO:0000259" key="2">
    <source>
        <dbReference type="Pfam" id="PF05065"/>
    </source>
</evidence>
<accession>A0AAD1HPV2</accession>
<organism evidence="3 4">
    <name type="scientific">Mycolicibacterium aichiense</name>
    <dbReference type="NCBI Taxonomy" id="1799"/>
    <lineage>
        <taxon>Bacteria</taxon>
        <taxon>Bacillati</taxon>
        <taxon>Actinomycetota</taxon>
        <taxon>Actinomycetes</taxon>
        <taxon>Mycobacteriales</taxon>
        <taxon>Mycobacteriaceae</taxon>
        <taxon>Mycolicibacterium</taxon>
    </lineage>
</organism>
<proteinExistence type="predicted"/>
<name>A0AAD1HPV2_9MYCO</name>